<accession>A0A7R5KZM6</accession>
<feature type="region of interest" description="Disordered" evidence="1">
    <location>
        <begin position="1"/>
        <end position="66"/>
    </location>
</feature>
<feature type="compositionally biased region" description="Basic residues" evidence="1">
    <location>
        <begin position="202"/>
        <end position="216"/>
    </location>
</feature>
<evidence type="ECO:0000313" key="2">
    <source>
        <dbReference type="Proteomes" id="UP000504627"/>
    </source>
</evidence>
<protein>
    <submittedName>
        <fullName evidence="3">Bcl-2-binding component 3, isoforms 3/4-like</fullName>
    </submittedName>
</protein>
<sequence length="229" mass="23835">MSNIKTISCGARGAARPRAPGGAARCAPTARSEPRPDPTARHRRADSGGCHPSRPPPPPGGCPLRGGRAARVPNLFIAVSPGKDGKWVIDYINTSIFMALRGGTRLGRNRQCGRGRGSAAAAMGGRAAGRAGAGAEGPGQRAGDGAGRPLYLRPARPPRPHRTSGEPRALRISRSLRGSCAGSSGRRQEHQPRGAGQAPLRTPHRRKVRPQRRARKVPIGAPGAAASQQ</sequence>
<dbReference type="RefSeq" id="XP_039242054.1">
    <property type="nucleotide sequence ID" value="XM_039386120.1"/>
</dbReference>
<feature type="compositionally biased region" description="Gly residues" evidence="1">
    <location>
        <begin position="131"/>
        <end position="146"/>
    </location>
</feature>
<evidence type="ECO:0000313" key="3">
    <source>
        <dbReference type="RefSeq" id="XP_039242054.1"/>
    </source>
</evidence>
<proteinExistence type="predicted"/>
<name>A0A7R5KZM6_9PASS</name>
<feature type="compositionally biased region" description="Low complexity" evidence="1">
    <location>
        <begin position="10"/>
        <end position="31"/>
    </location>
</feature>
<organism evidence="2 3">
    <name type="scientific">Pipra filicauda</name>
    <name type="common">Wire-tailed manakin</name>
    <dbReference type="NCBI Taxonomy" id="649802"/>
    <lineage>
        <taxon>Eukaryota</taxon>
        <taxon>Metazoa</taxon>
        <taxon>Chordata</taxon>
        <taxon>Craniata</taxon>
        <taxon>Vertebrata</taxon>
        <taxon>Euteleostomi</taxon>
        <taxon>Archelosauria</taxon>
        <taxon>Archosauria</taxon>
        <taxon>Dinosauria</taxon>
        <taxon>Saurischia</taxon>
        <taxon>Theropoda</taxon>
        <taxon>Coelurosauria</taxon>
        <taxon>Aves</taxon>
        <taxon>Neognathae</taxon>
        <taxon>Neoaves</taxon>
        <taxon>Telluraves</taxon>
        <taxon>Australaves</taxon>
        <taxon>Passeriformes</taxon>
        <taxon>Pipridae</taxon>
        <taxon>Pipra</taxon>
    </lineage>
</organism>
<dbReference type="Proteomes" id="UP000504627">
    <property type="component" value="Unplaced"/>
</dbReference>
<keyword evidence="2" id="KW-1185">Reference proteome</keyword>
<evidence type="ECO:0000256" key="1">
    <source>
        <dbReference type="SAM" id="MobiDB-lite"/>
    </source>
</evidence>
<reference evidence="3" key="1">
    <citation type="submission" date="2025-08" db="UniProtKB">
        <authorList>
            <consortium name="RefSeq"/>
        </authorList>
    </citation>
    <scope>IDENTIFICATION</scope>
    <source>
        <tissue evidence="3">Muscle</tissue>
    </source>
</reference>
<dbReference type="AlphaFoldDB" id="A0A7R5KZM6"/>
<gene>
    <name evidence="3" type="primary">LOC120324230</name>
</gene>
<feature type="region of interest" description="Disordered" evidence="1">
    <location>
        <begin position="129"/>
        <end position="229"/>
    </location>
</feature>
<dbReference type="InParanoid" id="A0A7R5KZM6"/>
<dbReference type="GeneID" id="120324230"/>